<dbReference type="PANTHER" id="PTHR12350:SF19">
    <property type="entry name" value="SET DOMAIN-CONTAINING PROTEIN"/>
    <property type="match status" value="1"/>
</dbReference>
<feature type="non-terminal residue" evidence="1">
    <location>
        <position position="134"/>
    </location>
</feature>
<organism evidence="1 2">
    <name type="scientific">Aspergillus niger (strain ATCC 1015 / CBS 113.46 / FGSC A1144 / LSHB Ac4 / NCTC 3858a / NRRL 328 / USDA 3528.7)</name>
    <dbReference type="NCBI Taxonomy" id="380704"/>
    <lineage>
        <taxon>Eukaryota</taxon>
        <taxon>Fungi</taxon>
        <taxon>Dikarya</taxon>
        <taxon>Ascomycota</taxon>
        <taxon>Pezizomycotina</taxon>
        <taxon>Eurotiomycetes</taxon>
        <taxon>Eurotiomycetidae</taxon>
        <taxon>Eurotiales</taxon>
        <taxon>Aspergillaceae</taxon>
        <taxon>Aspergillus</taxon>
        <taxon>Aspergillus subgen. Circumdati</taxon>
    </lineage>
</organism>
<dbReference type="SUPFAM" id="SSF82199">
    <property type="entry name" value="SET domain"/>
    <property type="match status" value="1"/>
</dbReference>
<protein>
    <recommendedName>
        <fullName evidence="3">SET domain-containing protein</fullName>
    </recommendedName>
</protein>
<dbReference type="Gene3D" id="2.170.270.10">
    <property type="entry name" value="SET domain"/>
    <property type="match status" value="1"/>
</dbReference>
<dbReference type="HOGENOM" id="CLU_073382_3_0_1"/>
<dbReference type="InterPro" id="IPR053201">
    <property type="entry name" value="Flavunoidine_N-MTase"/>
</dbReference>
<dbReference type="EMBL" id="ACJE01000019">
    <property type="protein sequence ID" value="EHA19378.1"/>
    <property type="molecule type" value="Genomic_DNA"/>
</dbReference>
<dbReference type="AlphaFoldDB" id="G3YBY2"/>
<proteinExistence type="predicted"/>
<reference evidence="1 2" key="1">
    <citation type="journal article" date="2011" name="Genome Res.">
        <title>Comparative genomics of citric-acid-producing Aspergillus niger ATCC 1015 versus enzyme-producing CBS 513.88.</title>
        <authorList>
            <person name="Andersen M.R."/>
            <person name="Salazar M.P."/>
            <person name="Schaap P.J."/>
            <person name="van de Vondervoort P.J."/>
            <person name="Culley D."/>
            <person name="Thykaer J."/>
            <person name="Frisvad J.C."/>
            <person name="Nielsen K.F."/>
            <person name="Albang R."/>
            <person name="Albermann K."/>
            <person name="Berka R.M."/>
            <person name="Braus G.H."/>
            <person name="Braus-Stromeyer S.A."/>
            <person name="Corrochano L.M."/>
            <person name="Dai Z."/>
            <person name="van Dijck P.W."/>
            <person name="Hofmann G."/>
            <person name="Lasure L.L."/>
            <person name="Magnuson J.K."/>
            <person name="Menke H."/>
            <person name="Meijer M."/>
            <person name="Meijer S.L."/>
            <person name="Nielsen J.B."/>
            <person name="Nielsen M.L."/>
            <person name="van Ooyen A.J."/>
            <person name="Pel H.J."/>
            <person name="Poulsen L."/>
            <person name="Samson R.A."/>
            <person name="Stam H."/>
            <person name="Tsang A."/>
            <person name="van den Brink J.M."/>
            <person name="Atkins A."/>
            <person name="Aerts A."/>
            <person name="Shapiro H."/>
            <person name="Pangilinan J."/>
            <person name="Salamov A."/>
            <person name="Lou Y."/>
            <person name="Lindquist E."/>
            <person name="Lucas S."/>
            <person name="Grimwood J."/>
            <person name="Grigoriev I.V."/>
            <person name="Kubicek C.P."/>
            <person name="Martinez D."/>
            <person name="van Peij N.N."/>
            <person name="Roubos J.A."/>
            <person name="Nielsen J."/>
            <person name="Baker S.E."/>
        </authorList>
    </citation>
    <scope>NUCLEOTIDE SEQUENCE [LARGE SCALE GENOMIC DNA]</scope>
    <source>
        <strain evidence="2">ATCC 1015 / CBS 113.46 / FGSC A1144 / LSHB Ac4 / NCTC 3858a / NRRL 328 / USDA 3528.7</strain>
    </source>
</reference>
<sequence length="134" mass="14671">PTPSHPTLIQVNRSPIPFASGAYSLVSAPAGSVLCKITGTTPSKKAYTSVQTGRDSHIELNSDLVYCNHSCDPTVNFDMHKMEVRVVDNRDLKAGERSGEKCKGQIDGAKNLSTEVLGEYWLNPHIEEMVAERE</sequence>
<dbReference type="Proteomes" id="UP000009038">
    <property type="component" value="Unassembled WGS sequence"/>
</dbReference>
<evidence type="ECO:0008006" key="3">
    <source>
        <dbReference type="Google" id="ProtNLM"/>
    </source>
</evidence>
<evidence type="ECO:0000313" key="2">
    <source>
        <dbReference type="Proteomes" id="UP000009038"/>
    </source>
</evidence>
<gene>
    <name evidence="1" type="ORF">ASPNIDRAFT_137748</name>
</gene>
<dbReference type="STRING" id="380704.G3YBY2"/>
<evidence type="ECO:0000313" key="1">
    <source>
        <dbReference type="EMBL" id="EHA19378.1"/>
    </source>
</evidence>
<dbReference type="InterPro" id="IPR046341">
    <property type="entry name" value="SET_dom_sf"/>
</dbReference>
<comment type="caution">
    <text evidence="1">The sequence shown here is derived from an EMBL/GenBank/DDBJ whole genome shotgun (WGS) entry which is preliminary data.</text>
</comment>
<name>G3YBY2_ASPNA</name>
<dbReference type="OrthoDB" id="5984008at2759"/>
<feature type="non-terminal residue" evidence="1">
    <location>
        <position position="1"/>
    </location>
</feature>
<accession>G3YBY2</accession>
<dbReference type="PANTHER" id="PTHR12350">
    <property type="entry name" value="HISTONE-LYSINE N-METHYLTRANSFERASE-RELATED"/>
    <property type="match status" value="1"/>
</dbReference>